<evidence type="ECO:0000313" key="7">
    <source>
        <dbReference type="EMBL" id="QYX71635.1"/>
    </source>
</evidence>
<evidence type="ECO:0000256" key="2">
    <source>
        <dbReference type="ARBA" id="ARBA00006962"/>
    </source>
</evidence>
<sequence>MKSTILLTTGTTRFDTLVYAVINDSVSFGLNSFIIQSPSIKNIEINCDCEKFEYVDNIESYVNKCEIIITHAGAGNVYRLLENTSITKKIIVVPNLERKDKHQADLARFIEEKRYAFVCWDVNEIYTAIDIAVNYFERQPYSKVSFFKSSDILKDIL</sequence>
<keyword evidence="4" id="KW-0808">Transferase</keyword>
<dbReference type="GeneID" id="67444136"/>
<keyword evidence="3" id="KW-0328">Glycosyltransferase</keyword>
<dbReference type="InterPro" id="IPR007235">
    <property type="entry name" value="Glyco_trans_28_C"/>
</dbReference>
<evidence type="ECO:0000313" key="8">
    <source>
        <dbReference type="Proteomes" id="UP000827084"/>
    </source>
</evidence>
<keyword evidence="5" id="KW-0256">Endoplasmic reticulum</keyword>
<gene>
    <name evidence="7" type="ORF">K3G22_12705</name>
</gene>
<evidence type="ECO:0000256" key="1">
    <source>
        <dbReference type="ARBA" id="ARBA00004240"/>
    </source>
</evidence>
<dbReference type="RefSeq" id="WP_025008827.1">
    <property type="nucleotide sequence ID" value="NZ_BMPK01000008.1"/>
</dbReference>
<dbReference type="PANTHER" id="PTHR12867:SF6">
    <property type="entry name" value="N-ACETYLGLUCOSAMINYLDIPHOSPHODOLICHOL N-ACETYLGLUCOSAMINYLTRANSFERASE"/>
    <property type="match status" value="1"/>
</dbReference>
<evidence type="ECO:0000256" key="3">
    <source>
        <dbReference type="ARBA" id="ARBA00022676"/>
    </source>
</evidence>
<comment type="subcellular location">
    <subcellularLocation>
        <location evidence="1">Endoplasmic reticulum</location>
    </subcellularLocation>
</comment>
<dbReference type="Proteomes" id="UP000827084">
    <property type="component" value="Chromosome"/>
</dbReference>
<dbReference type="InterPro" id="IPR039042">
    <property type="entry name" value="Alg13-like"/>
</dbReference>
<protein>
    <recommendedName>
        <fullName evidence="6">Glycosyl transferase family 28 C-terminal domain-containing protein</fullName>
    </recommendedName>
</protein>
<accession>A0ABX8X866</accession>
<evidence type="ECO:0000259" key="6">
    <source>
        <dbReference type="Pfam" id="PF04101"/>
    </source>
</evidence>
<proteinExistence type="inferred from homology"/>
<name>A0ABX8X866_SHEPU</name>
<dbReference type="SUPFAM" id="SSF53756">
    <property type="entry name" value="UDP-Glycosyltransferase/glycogen phosphorylase"/>
    <property type="match status" value="1"/>
</dbReference>
<dbReference type="Pfam" id="PF04101">
    <property type="entry name" value="Glyco_tran_28_C"/>
    <property type="match status" value="1"/>
</dbReference>
<feature type="domain" description="Glycosyl transferase family 28 C-terminal" evidence="6">
    <location>
        <begin position="4"/>
        <end position="118"/>
    </location>
</feature>
<reference evidence="7 8" key="1">
    <citation type="submission" date="2021-08" db="EMBL/GenBank/DDBJ databases">
        <title>Shewanella putrefaciens YZ-J, complete genome.</title>
        <authorList>
            <person name="Yi Z."/>
        </authorList>
    </citation>
    <scope>NUCLEOTIDE SEQUENCE [LARGE SCALE GENOMIC DNA]</scope>
    <source>
        <strain evidence="7 8">YZ-J</strain>
    </source>
</reference>
<dbReference type="NCBIfam" id="NF041548">
    <property type="entry name" value="PssE"/>
    <property type="match status" value="1"/>
</dbReference>
<evidence type="ECO:0000256" key="4">
    <source>
        <dbReference type="ARBA" id="ARBA00022679"/>
    </source>
</evidence>
<dbReference type="EMBL" id="CP080635">
    <property type="protein sequence ID" value="QYX71635.1"/>
    <property type="molecule type" value="Genomic_DNA"/>
</dbReference>
<dbReference type="Gene3D" id="3.40.50.2000">
    <property type="entry name" value="Glycogen Phosphorylase B"/>
    <property type="match status" value="1"/>
</dbReference>
<organism evidence="7 8">
    <name type="scientific">Shewanella putrefaciens</name>
    <name type="common">Pseudomonas putrefaciens</name>
    <dbReference type="NCBI Taxonomy" id="24"/>
    <lineage>
        <taxon>Bacteria</taxon>
        <taxon>Pseudomonadati</taxon>
        <taxon>Pseudomonadota</taxon>
        <taxon>Gammaproteobacteria</taxon>
        <taxon>Alteromonadales</taxon>
        <taxon>Shewanellaceae</taxon>
        <taxon>Shewanella</taxon>
    </lineage>
</organism>
<keyword evidence="8" id="KW-1185">Reference proteome</keyword>
<comment type="similarity">
    <text evidence="2">Belongs to the glycosyltransferase 28 family.</text>
</comment>
<dbReference type="InterPro" id="IPR048097">
    <property type="entry name" value="Cps14G-like"/>
</dbReference>
<dbReference type="PANTHER" id="PTHR12867">
    <property type="entry name" value="GLYCOSYL TRANSFERASE-RELATED"/>
    <property type="match status" value="1"/>
</dbReference>
<evidence type="ECO:0000256" key="5">
    <source>
        <dbReference type="ARBA" id="ARBA00022824"/>
    </source>
</evidence>